<accession>A0A1S7LQ33</accession>
<dbReference type="InterPro" id="IPR004799">
    <property type="entry name" value="Periplasmic_diS_OxRdtase_DsbE"/>
</dbReference>
<dbReference type="InterPro" id="IPR013740">
    <property type="entry name" value="Redoxin"/>
</dbReference>
<dbReference type="Gene3D" id="3.40.30.10">
    <property type="entry name" value="Glutaredoxin"/>
    <property type="match status" value="1"/>
</dbReference>
<evidence type="ECO:0000256" key="6">
    <source>
        <dbReference type="SAM" id="Phobius"/>
    </source>
</evidence>
<protein>
    <submittedName>
        <fullName evidence="8">Thiol:disulfide interchange protein dsbE homolog</fullName>
    </submittedName>
</protein>
<evidence type="ECO:0000256" key="5">
    <source>
        <dbReference type="ARBA" id="ARBA00023284"/>
    </source>
</evidence>
<reference evidence="8" key="1">
    <citation type="submission" date="2015-04" db="EMBL/GenBank/DDBJ databases">
        <authorList>
            <person name="Syromyatnikov M.Y."/>
            <person name="Popov V.N."/>
        </authorList>
    </citation>
    <scope>NUCLEOTIDE SEQUENCE</scope>
    <source>
        <strain evidence="8">MO-1</strain>
    </source>
</reference>
<dbReference type="GO" id="GO:0030288">
    <property type="term" value="C:outer membrane-bounded periplasmic space"/>
    <property type="evidence" value="ECO:0007669"/>
    <property type="project" value="InterPro"/>
</dbReference>
<dbReference type="GO" id="GO:0015036">
    <property type="term" value="F:disulfide oxidoreductase activity"/>
    <property type="evidence" value="ECO:0007669"/>
    <property type="project" value="InterPro"/>
</dbReference>
<dbReference type="GO" id="GO:0017004">
    <property type="term" value="P:cytochrome complex assembly"/>
    <property type="evidence" value="ECO:0007669"/>
    <property type="project" value="UniProtKB-KW"/>
</dbReference>
<comment type="subcellular location">
    <subcellularLocation>
        <location evidence="1">Cell envelope</location>
    </subcellularLocation>
</comment>
<evidence type="ECO:0000313" key="8">
    <source>
        <dbReference type="EMBL" id="CRH07886.1"/>
    </source>
</evidence>
<dbReference type="SUPFAM" id="SSF52833">
    <property type="entry name" value="Thioredoxin-like"/>
    <property type="match status" value="1"/>
</dbReference>
<dbReference type="PANTHER" id="PTHR42852:SF6">
    <property type="entry name" value="THIOL:DISULFIDE INTERCHANGE PROTEIN DSBE"/>
    <property type="match status" value="1"/>
</dbReference>
<keyword evidence="4" id="KW-1015">Disulfide bond</keyword>
<feature type="transmembrane region" description="Helical" evidence="6">
    <location>
        <begin position="7"/>
        <end position="25"/>
    </location>
</feature>
<proteinExistence type="inferred from homology"/>
<dbReference type="InterPro" id="IPR050553">
    <property type="entry name" value="Thioredoxin_ResA/DsbE_sf"/>
</dbReference>
<evidence type="ECO:0000256" key="1">
    <source>
        <dbReference type="ARBA" id="ARBA00004196"/>
    </source>
</evidence>
<dbReference type="InterPro" id="IPR036249">
    <property type="entry name" value="Thioredoxin-like_sf"/>
</dbReference>
<dbReference type="Pfam" id="PF08534">
    <property type="entry name" value="Redoxin"/>
    <property type="match status" value="1"/>
</dbReference>
<comment type="similarity">
    <text evidence="2">Belongs to the thioredoxin family. DsbE subfamily.</text>
</comment>
<keyword evidence="6" id="KW-1133">Transmembrane helix</keyword>
<dbReference type="AlphaFoldDB" id="A0A1S7LQ33"/>
<dbReference type="NCBIfam" id="TIGR00385">
    <property type="entry name" value="dsbE"/>
    <property type="match status" value="1"/>
</dbReference>
<evidence type="ECO:0000256" key="3">
    <source>
        <dbReference type="ARBA" id="ARBA00022748"/>
    </source>
</evidence>
<dbReference type="EMBL" id="LO017727">
    <property type="protein sequence ID" value="CRH07886.1"/>
    <property type="molecule type" value="Genomic_DNA"/>
</dbReference>
<dbReference type="InterPro" id="IPR013766">
    <property type="entry name" value="Thioredoxin_domain"/>
</dbReference>
<keyword evidence="6" id="KW-0812">Transmembrane</keyword>
<name>A0A1S7LQ33_MAGMO</name>
<gene>
    <name evidence="8" type="primary">ccmG</name>
    <name evidence="8" type="ORF">MAGMO_3757</name>
</gene>
<dbReference type="PANTHER" id="PTHR42852">
    <property type="entry name" value="THIOL:DISULFIDE INTERCHANGE PROTEIN DSBE"/>
    <property type="match status" value="1"/>
</dbReference>
<evidence type="ECO:0000256" key="2">
    <source>
        <dbReference type="ARBA" id="ARBA00007758"/>
    </source>
</evidence>
<keyword evidence="6" id="KW-0472">Membrane</keyword>
<sequence>MGKIWKLVLMGVIAIILVMFFMGLGRDTKKIPTPLTKKPAPELVGPSLKGEKTINLKDQAGKWVLVNFWGSWCAACISEHPYLIHLGQRVIPNRDDFAVIGVDYKDTRGRGLGFLARHGDPGYDQIFDPDQKMAINWGIVRAPESYLVSPEGMIVHKQYGPLYRGWFEEIALPYIEGKKK</sequence>
<keyword evidence="5" id="KW-0676">Redox-active center</keyword>
<keyword evidence="3" id="KW-0201">Cytochrome c-type biogenesis</keyword>
<feature type="domain" description="Thioredoxin" evidence="7">
    <location>
        <begin position="34"/>
        <end position="180"/>
    </location>
</feature>
<organism evidence="8">
    <name type="scientific">Magnetococcus massalia (strain MO-1)</name>
    <dbReference type="NCBI Taxonomy" id="451514"/>
    <lineage>
        <taxon>Bacteria</taxon>
        <taxon>Pseudomonadati</taxon>
        <taxon>Pseudomonadota</taxon>
        <taxon>Magnetococcia</taxon>
        <taxon>Magnetococcales</taxon>
        <taxon>Magnetococcaceae</taxon>
        <taxon>Magnetococcus</taxon>
    </lineage>
</organism>
<evidence type="ECO:0000256" key="4">
    <source>
        <dbReference type="ARBA" id="ARBA00023157"/>
    </source>
</evidence>
<dbReference type="PROSITE" id="PS51352">
    <property type="entry name" value="THIOREDOXIN_2"/>
    <property type="match status" value="1"/>
</dbReference>
<evidence type="ECO:0000259" key="7">
    <source>
        <dbReference type="PROSITE" id="PS51352"/>
    </source>
</evidence>